<dbReference type="PANTHER" id="PTHR18964">
    <property type="entry name" value="ROK (REPRESSOR, ORF, KINASE) FAMILY"/>
    <property type="match status" value="1"/>
</dbReference>
<evidence type="ECO:0000256" key="3">
    <source>
        <dbReference type="ARBA" id="ARBA00022629"/>
    </source>
</evidence>
<keyword evidence="3" id="KW-0119">Carbohydrate metabolism</keyword>
<dbReference type="EMBL" id="DYVE01000012">
    <property type="protein sequence ID" value="HJG27099.1"/>
    <property type="molecule type" value="Genomic_DNA"/>
</dbReference>
<dbReference type="Proteomes" id="UP000782880">
    <property type="component" value="Unassembled WGS sequence"/>
</dbReference>
<protein>
    <submittedName>
        <fullName evidence="4">ROK family transcriptional regulator</fullName>
    </submittedName>
</protein>
<keyword evidence="3" id="KW-0859">Xylose metabolism</keyword>
<dbReference type="InterPro" id="IPR000600">
    <property type="entry name" value="ROK"/>
</dbReference>
<dbReference type="GO" id="GO:0042732">
    <property type="term" value="P:D-xylose metabolic process"/>
    <property type="evidence" value="ECO:0007669"/>
    <property type="project" value="UniProtKB-KW"/>
</dbReference>
<comment type="similarity">
    <text evidence="2">Belongs to the ROK (NagC/XylR) family.</text>
</comment>
<dbReference type="SUPFAM" id="SSF46785">
    <property type="entry name" value="Winged helix' DNA-binding domain"/>
    <property type="match status" value="1"/>
</dbReference>
<reference evidence="4" key="2">
    <citation type="submission" date="2021-09" db="EMBL/GenBank/DDBJ databases">
        <authorList>
            <person name="Gilroy R."/>
        </authorList>
    </citation>
    <scope>NUCLEOTIDE SEQUENCE</scope>
    <source>
        <strain evidence="4">ChiBcec21-2208</strain>
    </source>
</reference>
<dbReference type="CDD" id="cd00090">
    <property type="entry name" value="HTH_ARSR"/>
    <property type="match status" value="1"/>
</dbReference>
<dbReference type="InterPro" id="IPR043129">
    <property type="entry name" value="ATPase_NBD"/>
</dbReference>
<dbReference type="InterPro" id="IPR011991">
    <property type="entry name" value="ArsR-like_HTH"/>
</dbReference>
<evidence type="ECO:0000256" key="2">
    <source>
        <dbReference type="ARBA" id="ARBA00006479"/>
    </source>
</evidence>
<dbReference type="InterPro" id="IPR036388">
    <property type="entry name" value="WH-like_DNA-bd_sf"/>
</dbReference>
<sequence length="399" mass="43711">MQKTYNTSHVRQINQRAVLDSILRNGSMSKAELARTLGLSKPAMADNVQRLLDLGIVKEGGEGDCGPNGGRRPVMLMLNGEHKYIVTIDFFYTFTRFILGNIKGEVVEEFSVNQTPAQSFEAWVNMSVNAVNTLLFSRGLQMENLAAIGFSAPGVVSSDQRCIIPSAMGGNFDAGVFVERLKENFHCIVYTKNSANVYVVAEVEAGAGKGFKNVLYISCGEGIGAGIILNGQLYEGSGMAAGEIGNFVTRNTLDEPNRLEQRIGVQALMRLIREQAPAQTLEKLDLQLSDEKLFLQVVNLWKEGDRFLKKCVEEISLDIGCIVADMNMLLNCDIIILGGEYIAFSSQMIPVVQNIVNTRCYLPPKVVPAALGKERRGLGMLALCREFYFDTLCGLASAP</sequence>
<evidence type="ECO:0000313" key="5">
    <source>
        <dbReference type="Proteomes" id="UP000782880"/>
    </source>
</evidence>
<dbReference type="InterPro" id="IPR036390">
    <property type="entry name" value="WH_DNA-bd_sf"/>
</dbReference>
<name>A0A921LMN6_9FIRM</name>
<dbReference type="Gene3D" id="3.30.420.40">
    <property type="match status" value="2"/>
</dbReference>
<comment type="caution">
    <text evidence="4">The sequence shown here is derived from an EMBL/GenBank/DDBJ whole genome shotgun (WGS) entry which is preliminary data.</text>
</comment>
<dbReference type="CDD" id="cd23763">
    <property type="entry name" value="ASKHA_ATPase_ROK"/>
    <property type="match status" value="1"/>
</dbReference>
<dbReference type="SUPFAM" id="SSF53067">
    <property type="entry name" value="Actin-like ATPase domain"/>
    <property type="match status" value="1"/>
</dbReference>
<reference evidence="4" key="1">
    <citation type="journal article" date="2021" name="PeerJ">
        <title>Extensive microbial diversity within the chicken gut microbiome revealed by metagenomics and culture.</title>
        <authorList>
            <person name="Gilroy R."/>
            <person name="Ravi A."/>
            <person name="Getino M."/>
            <person name="Pursley I."/>
            <person name="Horton D.L."/>
            <person name="Alikhan N.F."/>
            <person name="Baker D."/>
            <person name="Gharbi K."/>
            <person name="Hall N."/>
            <person name="Watson M."/>
            <person name="Adriaenssens E.M."/>
            <person name="Foster-Nyarko E."/>
            <person name="Jarju S."/>
            <person name="Secka A."/>
            <person name="Antonio M."/>
            <person name="Oren A."/>
            <person name="Chaudhuri R.R."/>
            <person name="La Ragione R."/>
            <person name="Hildebrand F."/>
            <person name="Pallen M.J."/>
        </authorList>
    </citation>
    <scope>NUCLEOTIDE SEQUENCE</scope>
    <source>
        <strain evidence="4">ChiBcec21-2208</strain>
    </source>
</reference>
<evidence type="ECO:0000313" key="4">
    <source>
        <dbReference type="EMBL" id="HJG27099.1"/>
    </source>
</evidence>
<dbReference type="Gene3D" id="1.10.10.10">
    <property type="entry name" value="Winged helix-like DNA-binding domain superfamily/Winged helix DNA-binding domain"/>
    <property type="match status" value="1"/>
</dbReference>
<evidence type="ECO:0000256" key="1">
    <source>
        <dbReference type="ARBA" id="ARBA00002486"/>
    </source>
</evidence>
<organism evidence="4 5">
    <name type="scientific">Subdoligranulum variabile</name>
    <dbReference type="NCBI Taxonomy" id="214851"/>
    <lineage>
        <taxon>Bacteria</taxon>
        <taxon>Bacillati</taxon>
        <taxon>Bacillota</taxon>
        <taxon>Clostridia</taxon>
        <taxon>Eubacteriales</taxon>
        <taxon>Oscillospiraceae</taxon>
        <taxon>Subdoligranulum</taxon>
    </lineage>
</organism>
<dbReference type="PANTHER" id="PTHR18964:SF170">
    <property type="entry name" value="SUGAR KINASE"/>
    <property type="match status" value="1"/>
</dbReference>
<dbReference type="AlphaFoldDB" id="A0A921LMN6"/>
<accession>A0A921LMN6</accession>
<gene>
    <name evidence="4" type="ORF">K8V20_00405</name>
</gene>
<dbReference type="Pfam" id="PF00480">
    <property type="entry name" value="ROK"/>
    <property type="match status" value="1"/>
</dbReference>
<proteinExistence type="inferred from homology"/>
<comment type="function">
    <text evidence="1">Transcriptional repressor of xylose-utilizing enzymes.</text>
</comment>
<dbReference type="Pfam" id="PF13412">
    <property type="entry name" value="HTH_24"/>
    <property type="match status" value="1"/>
</dbReference>